<dbReference type="Proteomes" id="UP000199759">
    <property type="component" value="Unassembled WGS sequence"/>
</dbReference>
<feature type="chain" id="PRO_5011563647" evidence="1">
    <location>
        <begin position="22"/>
        <end position="300"/>
    </location>
</feature>
<gene>
    <name evidence="2" type="ORF">SAMN04488568_104160</name>
</gene>
<keyword evidence="1" id="KW-0732">Signal</keyword>
<evidence type="ECO:0000256" key="1">
    <source>
        <dbReference type="SAM" id="SignalP"/>
    </source>
</evidence>
<keyword evidence="3" id="KW-1185">Reference proteome</keyword>
<reference evidence="2 3" key="1">
    <citation type="submission" date="2016-10" db="EMBL/GenBank/DDBJ databases">
        <authorList>
            <person name="de Groot N.N."/>
        </authorList>
    </citation>
    <scope>NUCLEOTIDE SEQUENCE [LARGE SCALE GENOMIC DNA]</scope>
    <source>
        <strain evidence="2 3">DSM 16077</strain>
    </source>
</reference>
<dbReference type="EMBL" id="FNHG01000004">
    <property type="protein sequence ID" value="SDM05879.1"/>
    <property type="molecule type" value="Genomic_DNA"/>
</dbReference>
<dbReference type="AlphaFoldDB" id="A0A1G9Q4I1"/>
<accession>A0A1G9Q4I1</accession>
<name>A0A1G9Q4I1_9PROT</name>
<dbReference type="RefSeq" id="WP_091767986.1">
    <property type="nucleotide sequence ID" value="NZ_FNHG01000004.1"/>
</dbReference>
<protein>
    <submittedName>
        <fullName evidence="2">Uncharacterized protein</fullName>
    </submittedName>
</protein>
<proteinExistence type="predicted"/>
<feature type="signal peptide" evidence="1">
    <location>
        <begin position="1"/>
        <end position="21"/>
    </location>
</feature>
<evidence type="ECO:0000313" key="3">
    <source>
        <dbReference type="Proteomes" id="UP000199759"/>
    </source>
</evidence>
<dbReference type="OrthoDB" id="7630914at2"/>
<sequence>MRCAFHALALGLFGLTAAAGAQDADLIFGERTAALAMDAHCDLFTDRQRAALDAARLQARGALLRSGIAPVQIQAYGDEIAAEARSRTCGSSEVRAMRDRVLTAFDGYLRVGNMTFPGIAFSWFANRQILTDEPVWALLQDTGRIRVGISRVEGDISFTIALPNGGNYISAVLVMRNTQSAPDLYDPTMGGMFAGPANASWAQWTPPEYARQLVWASDQMNGQAADALAGAPQGHVFRFPPSVVQQLGRLDPRETARIDLMDRNGERVASDYFEIGDFAAAVAFLRAAISDTSQIELPES</sequence>
<dbReference type="STRING" id="144026.SAMN04488568_104160"/>
<evidence type="ECO:0000313" key="2">
    <source>
        <dbReference type="EMBL" id="SDM05879.1"/>
    </source>
</evidence>
<organism evidence="2 3">
    <name type="scientific">Maricaulis salignorans</name>
    <dbReference type="NCBI Taxonomy" id="144026"/>
    <lineage>
        <taxon>Bacteria</taxon>
        <taxon>Pseudomonadati</taxon>
        <taxon>Pseudomonadota</taxon>
        <taxon>Alphaproteobacteria</taxon>
        <taxon>Maricaulales</taxon>
        <taxon>Maricaulaceae</taxon>
        <taxon>Maricaulis</taxon>
    </lineage>
</organism>